<organism evidence="3 4">
    <name type="scientific">Glaciihabitans tibetensis</name>
    <dbReference type="NCBI Taxonomy" id="1266600"/>
    <lineage>
        <taxon>Bacteria</taxon>
        <taxon>Bacillati</taxon>
        <taxon>Actinomycetota</taxon>
        <taxon>Actinomycetes</taxon>
        <taxon>Micrococcales</taxon>
        <taxon>Microbacteriaceae</taxon>
        <taxon>Glaciihabitans</taxon>
    </lineage>
</organism>
<dbReference type="SUPFAM" id="SSF56349">
    <property type="entry name" value="DNA breaking-rejoining enzymes"/>
    <property type="match status" value="1"/>
</dbReference>
<keyword evidence="4" id="KW-1185">Reference proteome</keyword>
<dbReference type="CDD" id="cd01189">
    <property type="entry name" value="INT_ICEBs1_C_like"/>
    <property type="match status" value="1"/>
</dbReference>
<name>A0A2T0VC23_9MICO</name>
<evidence type="ECO:0000313" key="3">
    <source>
        <dbReference type="EMBL" id="PRY67702.1"/>
    </source>
</evidence>
<reference evidence="3 4" key="1">
    <citation type="submission" date="2018-03" db="EMBL/GenBank/DDBJ databases">
        <title>Genomic Encyclopedia of Type Strains, Phase III (KMG-III): the genomes of soil and plant-associated and newly described type strains.</title>
        <authorList>
            <person name="Whitman W."/>
        </authorList>
    </citation>
    <scope>NUCLEOTIDE SEQUENCE [LARGE SCALE GENOMIC DNA]</scope>
    <source>
        <strain evidence="3 4">CGMCC 1.12484</strain>
    </source>
</reference>
<dbReference type="GO" id="GO:0015074">
    <property type="term" value="P:DNA integration"/>
    <property type="evidence" value="ECO:0007669"/>
    <property type="project" value="InterPro"/>
</dbReference>
<keyword evidence="1" id="KW-0233">DNA recombination</keyword>
<gene>
    <name evidence="3" type="ORF">B0I08_106310</name>
</gene>
<dbReference type="EMBL" id="PVTL01000006">
    <property type="protein sequence ID" value="PRY67702.1"/>
    <property type="molecule type" value="Genomic_DNA"/>
</dbReference>
<feature type="domain" description="Tyr recombinase" evidence="2">
    <location>
        <begin position="63"/>
        <end position="252"/>
    </location>
</feature>
<dbReference type="OrthoDB" id="1822491at2"/>
<dbReference type="Gene3D" id="1.10.443.10">
    <property type="entry name" value="Intergrase catalytic core"/>
    <property type="match status" value="1"/>
</dbReference>
<dbReference type="InterPro" id="IPR002104">
    <property type="entry name" value="Integrase_catalytic"/>
</dbReference>
<dbReference type="InterPro" id="IPR050090">
    <property type="entry name" value="Tyrosine_recombinase_XerCD"/>
</dbReference>
<dbReference type="InterPro" id="IPR011010">
    <property type="entry name" value="DNA_brk_join_enz"/>
</dbReference>
<evidence type="ECO:0000313" key="4">
    <source>
        <dbReference type="Proteomes" id="UP000237983"/>
    </source>
</evidence>
<dbReference type="PANTHER" id="PTHR30349:SF64">
    <property type="entry name" value="PROPHAGE INTEGRASE INTD-RELATED"/>
    <property type="match status" value="1"/>
</dbReference>
<dbReference type="PROSITE" id="PS51898">
    <property type="entry name" value="TYR_RECOMBINASE"/>
    <property type="match status" value="1"/>
</dbReference>
<dbReference type="Pfam" id="PF00589">
    <property type="entry name" value="Phage_integrase"/>
    <property type="match status" value="1"/>
</dbReference>
<evidence type="ECO:0000259" key="2">
    <source>
        <dbReference type="PROSITE" id="PS51898"/>
    </source>
</evidence>
<evidence type="ECO:0000256" key="1">
    <source>
        <dbReference type="ARBA" id="ARBA00023172"/>
    </source>
</evidence>
<dbReference type="Proteomes" id="UP000237983">
    <property type="component" value="Unassembled WGS sequence"/>
</dbReference>
<dbReference type="AlphaFoldDB" id="A0A2T0VC23"/>
<sequence length="285" mass="31776">MSRNLSAEYPCSFRVTRRSVRELSWCRARGYSSAALVLKYAIRDGRISRNVCAGIGLPRIDRARRQYLSHEYVHEFAHRCGPDGDIVLTLAYTGLPWGELAASRVEDVDFERRRLVVNQAVTEVGPNLIYGTPKNHSRRSVPFPEFIETALVDRTANRLHGDFVFTAPKGGALRNRNWRRRNFERAVVELTTAHPELVVFSPHDRRHTAASLAIPAGANVNAVQRMLGHKTAAMTLDVYSDLFDDDFDAVGVALNEAGASAIVGKMWANDPNVDSDTSARRSRSA</sequence>
<dbReference type="InterPro" id="IPR013762">
    <property type="entry name" value="Integrase-like_cat_sf"/>
</dbReference>
<protein>
    <submittedName>
        <fullName evidence="3">Site-specific recombinase XerD</fullName>
    </submittedName>
</protein>
<comment type="caution">
    <text evidence="3">The sequence shown here is derived from an EMBL/GenBank/DDBJ whole genome shotgun (WGS) entry which is preliminary data.</text>
</comment>
<dbReference type="PANTHER" id="PTHR30349">
    <property type="entry name" value="PHAGE INTEGRASE-RELATED"/>
    <property type="match status" value="1"/>
</dbReference>
<dbReference type="GO" id="GO:0006310">
    <property type="term" value="P:DNA recombination"/>
    <property type="evidence" value="ECO:0007669"/>
    <property type="project" value="UniProtKB-KW"/>
</dbReference>
<dbReference type="GO" id="GO:0003677">
    <property type="term" value="F:DNA binding"/>
    <property type="evidence" value="ECO:0007669"/>
    <property type="project" value="InterPro"/>
</dbReference>
<proteinExistence type="predicted"/>
<accession>A0A2T0VC23</accession>